<dbReference type="OrthoDB" id="101972at2"/>
<dbReference type="PANTHER" id="PTHR40254">
    <property type="entry name" value="BLR0577 PROTEIN"/>
    <property type="match status" value="1"/>
</dbReference>
<dbReference type="InterPro" id="IPR038732">
    <property type="entry name" value="HpyO/CreE_NAD-binding"/>
</dbReference>
<keyword evidence="2" id="KW-0378">Hydrolase</keyword>
<organism evidence="2 3">
    <name type="scientific">Edaphobacter modestus</name>
    <dbReference type="NCBI Taxonomy" id="388466"/>
    <lineage>
        <taxon>Bacteria</taxon>
        <taxon>Pseudomonadati</taxon>
        <taxon>Acidobacteriota</taxon>
        <taxon>Terriglobia</taxon>
        <taxon>Terriglobales</taxon>
        <taxon>Acidobacteriaceae</taxon>
        <taxon>Edaphobacter</taxon>
    </lineage>
</organism>
<dbReference type="RefSeq" id="WP_130419217.1">
    <property type="nucleotide sequence ID" value="NZ_SHKW01000001.1"/>
</dbReference>
<sequence>MTTPNEVVQTMAIIGGGVSGTLTAFHLVRERTATRVILIDHRPDFGLGLAYSTPSLRHLLNVPAGSISALPDQPDHFLDWLRRHHDPAATAKTFAPRAVFGRYIQSLLASTNGLQQEIATVVDIRLHGSGAILTFHDGRELPANQIVLATGNFDPAPLPGITKAATDSGLYQHDAWSPAAYEGLDHDAPVTLIGTGLTSVDVVLRLRELGHRGKIIAVSRHGIFPNRHDDYTPLSFSAIPPDAPATSLAYLRALRSTIRAGAEWRAAIDSLRQTTNKLWLRLPVEEQRRFRRHLQRRWEVVRHRMAPSVADIIASEIRIGTLEIREGHLKAVDATDAGAFITIRTHDGDDSFSVDRVINCTGPNMTYRRIPSVLLQNLFKRGLVTSGPLGTGFHCSRDGAVIDENGKASEIIFNLGPGRLGDLLESIAVPDIRQQAVQLAATLARRLKQKDEPAEGAAQETKSLSCFFVV</sequence>
<dbReference type="InterPro" id="IPR052189">
    <property type="entry name" value="L-asp_N-monooxygenase_NS-form"/>
</dbReference>
<feature type="domain" description="FAD-dependent urate hydroxylase HpyO/Asp monooxygenase CreE-like FAD/NAD(P)-binding" evidence="1">
    <location>
        <begin position="12"/>
        <end position="152"/>
    </location>
</feature>
<accession>A0A4Q7YTW2</accession>
<evidence type="ECO:0000313" key="2">
    <source>
        <dbReference type="EMBL" id="RZU41282.1"/>
    </source>
</evidence>
<dbReference type="InterPro" id="IPR036188">
    <property type="entry name" value="FAD/NAD-bd_sf"/>
</dbReference>
<dbReference type="PANTHER" id="PTHR40254:SF1">
    <property type="entry name" value="BLR0577 PROTEIN"/>
    <property type="match status" value="1"/>
</dbReference>
<proteinExistence type="predicted"/>
<evidence type="ECO:0000259" key="1">
    <source>
        <dbReference type="Pfam" id="PF13454"/>
    </source>
</evidence>
<dbReference type="Proteomes" id="UP000292958">
    <property type="component" value="Unassembled WGS sequence"/>
</dbReference>
<dbReference type="GO" id="GO:0016787">
    <property type="term" value="F:hydrolase activity"/>
    <property type="evidence" value="ECO:0007669"/>
    <property type="project" value="UniProtKB-KW"/>
</dbReference>
<comment type="caution">
    <text evidence="2">The sequence shown here is derived from an EMBL/GenBank/DDBJ whole genome shotgun (WGS) entry which is preliminary data.</text>
</comment>
<dbReference type="Pfam" id="PF13454">
    <property type="entry name" value="NAD_binding_9"/>
    <property type="match status" value="1"/>
</dbReference>
<dbReference type="EMBL" id="SHKW01000001">
    <property type="protein sequence ID" value="RZU41282.1"/>
    <property type="molecule type" value="Genomic_DNA"/>
</dbReference>
<reference evidence="2 3" key="1">
    <citation type="submission" date="2019-02" db="EMBL/GenBank/DDBJ databases">
        <title>Genomic Encyclopedia of Archaeal and Bacterial Type Strains, Phase II (KMG-II): from individual species to whole genera.</title>
        <authorList>
            <person name="Goeker M."/>
        </authorList>
    </citation>
    <scope>NUCLEOTIDE SEQUENCE [LARGE SCALE GENOMIC DNA]</scope>
    <source>
        <strain evidence="2 3">DSM 18101</strain>
    </source>
</reference>
<gene>
    <name evidence="2" type="ORF">BDD14_2790</name>
</gene>
<dbReference type="AlphaFoldDB" id="A0A4Q7YTW2"/>
<dbReference type="Gene3D" id="3.50.50.60">
    <property type="entry name" value="FAD/NAD(P)-binding domain"/>
    <property type="match status" value="1"/>
</dbReference>
<protein>
    <submittedName>
        <fullName evidence="2">Hydroxyacylglutathione hydrolase</fullName>
    </submittedName>
</protein>
<evidence type="ECO:0000313" key="3">
    <source>
        <dbReference type="Proteomes" id="UP000292958"/>
    </source>
</evidence>
<name>A0A4Q7YTW2_9BACT</name>
<dbReference type="SUPFAM" id="SSF51905">
    <property type="entry name" value="FAD/NAD(P)-binding domain"/>
    <property type="match status" value="2"/>
</dbReference>
<keyword evidence="3" id="KW-1185">Reference proteome</keyword>